<proteinExistence type="predicted"/>
<dbReference type="InterPro" id="IPR057962">
    <property type="entry name" value="SPT23_MGA2_DBD"/>
</dbReference>
<dbReference type="Proteomes" id="UP000799291">
    <property type="component" value="Unassembled WGS sequence"/>
</dbReference>
<dbReference type="Pfam" id="PF25603">
    <property type="entry name" value="SPT23_MGA2_DBD"/>
    <property type="match status" value="2"/>
</dbReference>
<protein>
    <recommendedName>
        <fullName evidence="2">SPT23/MGA2-like DNA-binding domain-containing protein</fullName>
    </recommendedName>
</protein>
<feature type="region of interest" description="Disordered" evidence="1">
    <location>
        <begin position="506"/>
        <end position="526"/>
    </location>
</feature>
<evidence type="ECO:0000313" key="4">
    <source>
        <dbReference type="Proteomes" id="UP000799291"/>
    </source>
</evidence>
<evidence type="ECO:0000313" key="3">
    <source>
        <dbReference type="EMBL" id="KAF2688831.1"/>
    </source>
</evidence>
<name>A0A6G1JF15_9PLEO</name>
<evidence type="ECO:0000259" key="2">
    <source>
        <dbReference type="Pfam" id="PF25603"/>
    </source>
</evidence>
<sequence>MLHDNFIDFEPYEPQCSAPDEAFEFAARDSAVDLTTVWPGNIKQEPSEALAQFFDMHSPVPTTTRSPSADEPIFSTVNSPGDFLRDPSQTSSPETSDDVYAADSMSQTEAPKIFLVPDKTKTRAETQIKMQLVVDPLESIEFIRFPRKTLAKPKHFASEEEKLETESKGGVLTMDCMLVCATAVETPEQRRAALRRAAGKEKVQRRDLKIALSELDKDDPAHPQNGGEVLICDGCKERERKRYDRKKKRTEDEEEFSKYESERVVMINEKEYKKWKDVDLVDHQFSSRAKQVEFAMRIACYCRHQEEKTPMGYRVIFTFADAKGHFVAQHLSDVFHITDDHKNKEAPETMPRPLHIPQQYGMQYPHPSNVVVPMYQYPVENQYALGPYSQPQTPVMSNFQSPISPIETAFSQAPAPPMPQPLRHPAPAFPQAQVPNPTTTAAQYTRHQRGQSYFEAPMLSPTGPMPMANQIPRPQSFDNFNFNFTTETQMPHQSHDQYYASAPQSAVSTPLNLSRPASPTWEQGPQKKKTLRCVYFYVDDE</sequence>
<accession>A0A6G1JF15</accession>
<evidence type="ECO:0000256" key="1">
    <source>
        <dbReference type="SAM" id="MobiDB-lite"/>
    </source>
</evidence>
<dbReference type="AlphaFoldDB" id="A0A6G1JF15"/>
<organism evidence="3 4">
    <name type="scientific">Lentithecium fluviatile CBS 122367</name>
    <dbReference type="NCBI Taxonomy" id="1168545"/>
    <lineage>
        <taxon>Eukaryota</taxon>
        <taxon>Fungi</taxon>
        <taxon>Dikarya</taxon>
        <taxon>Ascomycota</taxon>
        <taxon>Pezizomycotina</taxon>
        <taxon>Dothideomycetes</taxon>
        <taxon>Pleosporomycetidae</taxon>
        <taxon>Pleosporales</taxon>
        <taxon>Massarineae</taxon>
        <taxon>Lentitheciaceae</taxon>
        <taxon>Lentithecium</taxon>
    </lineage>
</organism>
<dbReference type="OrthoDB" id="71307at2759"/>
<feature type="compositionally biased region" description="Polar residues" evidence="1">
    <location>
        <begin position="506"/>
        <end position="523"/>
    </location>
</feature>
<keyword evidence="4" id="KW-1185">Reference proteome</keyword>
<feature type="region of interest" description="Disordered" evidence="1">
    <location>
        <begin position="61"/>
        <end position="100"/>
    </location>
</feature>
<feature type="domain" description="SPT23/MGA2-like DNA-binding" evidence="2">
    <location>
        <begin position="116"/>
        <end position="185"/>
    </location>
</feature>
<dbReference type="EMBL" id="MU005573">
    <property type="protein sequence ID" value="KAF2688831.1"/>
    <property type="molecule type" value="Genomic_DNA"/>
</dbReference>
<gene>
    <name evidence="3" type="ORF">K458DRAFT_293231</name>
</gene>
<feature type="domain" description="SPT23/MGA2-like DNA-binding" evidence="2">
    <location>
        <begin position="227"/>
        <end position="342"/>
    </location>
</feature>
<reference evidence="3" key="1">
    <citation type="journal article" date="2020" name="Stud. Mycol.">
        <title>101 Dothideomycetes genomes: a test case for predicting lifestyles and emergence of pathogens.</title>
        <authorList>
            <person name="Haridas S."/>
            <person name="Albert R."/>
            <person name="Binder M."/>
            <person name="Bloem J."/>
            <person name="Labutti K."/>
            <person name="Salamov A."/>
            <person name="Andreopoulos B."/>
            <person name="Baker S."/>
            <person name="Barry K."/>
            <person name="Bills G."/>
            <person name="Bluhm B."/>
            <person name="Cannon C."/>
            <person name="Castanera R."/>
            <person name="Culley D."/>
            <person name="Daum C."/>
            <person name="Ezra D."/>
            <person name="Gonzalez J."/>
            <person name="Henrissat B."/>
            <person name="Kuo A."/>
            <person name="Liang C."/>
            <person name="Lipzen A."/>
            <person name="Lutzoni F."/>
            <person name="Magnuson J."/>
            <person name="Mondo S."/>
            <person name="Nolan M."/>
            <person name="Ohm R."/>
            <person name="Pangilinan J."/>
            <person name="Park H.-J."/>
            <person name="Ramirez L."/>
            <person name="Alfaro M."/>
            <person name="Sun H."/>
            <person name="Tritt A."/>
            <person name="Yoshinaga Y."/>
            <person name="Zwiers L.-H."/>
            <person name="Turgeon B."/>
            <person name="Goodwin S."/>
            <person name="Spatafora J."/>
            <person name="Crous P."/>
            <person name="Grigoriev I."/>
        </authorList>
    </citation>
    <scope>NUCLEOTIDE SEQUENCE</scope>
    <source>
        <strain evidence="3">CBS 122367</strain>
    </source>
</reference>